<gene>
    <name evidence="2" type="ORF">BM524_18630</name>
</gene>
<evidence type="ECO:0008006" key="4">
    <source>
        <dbReference type="Google" id="ProtNLM"/>
    </source>
</evidence>
<dbReference type="AlphaFoldDB" id="A0AAC9NU19"/>
<dbReference type="RefSeq" id="WP_071960547.1">
    <property type="nucleotide sequence ID" value="NZ_CP018025.1"/>
</dbReference>
<sequence>MNTFKLTCVAAIICGVLSGNAVAAGKKTAISEEEDKLKQSNLSIDGINTVAQPELIIRSDNEGKIRDTLRTESDIDTMRIQNAENKATFASKRREVIVEEFINDNVPAHVIAMGDNAINAYIMENFSSDAGAAVTDKPHTLWESSSNILSAPSQPPVAWSPEVTTIESNSNIADMVVTPTELSASSNEGGDKVIVTDEDQKKALALFDMDQKDLDALFDGNFVAGNDAPKAEEKAPEPPTSNVVMSQIEIKQLVIIGNVKYIDAKLTFEVLRNGQSRQVVVHKDGLKPGTIFNVEKERFELMTIDENQVVFENIDKQKTFTQDVS</sequence>
<feature type="chain" id="PRO_5042243882" description="Pilus assembly protein PilP" evidence="1">
    <location>
        <begin position="24"/>
        <end position="325"/>
    </location>
</feature>
<dbReference type="EMBL" id="CP018025">
    <property type="protein sequence ID" value="APD91937.1"/>
    <property type="molecule type" value="Genomic_DNA"/>
</dbReference>
<keyword evidence="2" id="KW-0614">Plasmid</keyword>
<evidence type="ECO:0000313" key="3">
    <source>
        <dbReference type="Proteomes" id="UP000182101"/>
    </source>
</evidence>
<organism evidence="2 3">
    <name type="scientific">Alteromonas mediterranea</name>
    <dbReference type="NCBI Taxonomy" id="314275"/>
    <lineage>
        <taxon>Bacteria</taxon>
        <taxon>Pseudomonadati</taxon>
        <taxon>Pseudomonadota</taxon>
        <taxon>Gammaproteobacteria</taxon>
        <taxon>Alteromonadales</taxon>
        <taxon>Alteromonadaceae</taxon>
        <taxon>Alteromonas/Salinimonas group</taxon>
        <taxon>Alteromonas</taxon>
    </lineage>
</organism>
<name>A0AAC9NU19_9ALTE</name>
<protein>
    <recommendedName>
        <fullName evidence="4">Pilus assembly protein PilP</fullName>
    </recommendedName>
</protein>
<accession>A0AAC9NU19</accession>
<dbReference type="Proteomes" id="UP000182101">
    <property type="component" value="Plasmid pAMCP48-600"/>
</dbReference>
<reference evidence="2 3" key="1">
    <citation type="submission" date="2016-11" db="EMBL/GenBank/DDBJ databases">
        <title>Networking in microbes: conjugative elements and plasmids in the genus Alteromonas.</title>
        <authorList>
            <person name="Lopez-Perez M."/>
            <person name="Ramon-Marco N."/>
            <person name="Rodriguez-Valera F."/>
        </authorList>
    </citation>
    <scope>NUCLEOTIDE SEQUENCE [LARGE SCALE GENOMIC DNA]</scope>
    <source>
        <strain evidence="2 3">CP48</strain>
        <plasmid evidence="3">pamcp48-600</plasmid>
    </source>
</reference>
<proteinExistence type="predicted"/>
<keyword evidence="1" id="KW-0732">Signal</keyword>
<evidence type="ECO:0000313" key="2">
    <source>
        <dbReference type="EMBL" id="APD91937.1"/>
    </source>
</evidence>
<geneLocation type="plasmid" evidence="3">
    <name>pamcp48-600</name>
</geneLocation>
<feature type="signal peptide" evidence="1">
    <location>
        <begin position="1"/>
        <end position="23"/>
    </location>
</feature>
<evidence type="ECO:0000256" key="1">
    <source>
        <dbReference type="SAM" id="SignalP"/>
    </source>
</evidence>